<comment type="caution">
    <text evidence="3">The sequence shown here is derived from an EMBL/GenBank/DDBJ whole genome shotgun (WGS) entry which is preliminary data.</text>
</comment>
<sequence length="176" mass="19771">MLNLKSNVATTSVARTLFHWVMELEKHVRDGTPRELLLNTFPTLKAATAFIADASAEGVRISAKEGALSNSVRRSLWLRQWSGDFRSKSKLCGIPFEGEYVFGPELDTILERTADKKKGFPESRASLKKPSFHDPKERRPSFRGKGKQGRWSYPKGGRGRGFLLNPSNSATSFRKQ</sequence>
<dbReference type="AlphaFoldDB" id="A0AAV6YLK8"/>
<feature type="compositionally biased region" description="Basic and acidic residues" evidence="1">
    <location>
        <begin position="131"/>
        <end position="140"/>
    </location>
</feature>
<dbReference type="Pfam" id="PF11560">
    <property type="entry name" value="LAP2alpha"/>
    <property type="match status" value="1"/>
</dbReference>
<evidence type="ECO:0000313" key="4">
    <source>
        <dbReference type="Proteomes" id="UP000824782"/>
    </source>
</evidence>
<accession>A0AAV6YLK8</accession>
<keyword evidence="4" id="KW-1185">Reference proteome</keyword>
<evidence type="ECO:0000313" key="3">
    <source>
        <dbReference type="EMBL" id="KAG8536973.1"/>
    </source>
</evidence>
<reference evidence="3" key="1">
    <citation type="thesis" date="2020" institute="ProQuest LLC" country="789 East Eisenhower Parkway, Ann Arbor, MI, USA">
        <title>Comparative Genomics and Chromosome Evolution.</title>
        <authorList>
            <person name="Mudd A.B."/>
        </authorList>
    </citation>
    <scope>NUCLEOTIDE SEQUENCE</scope>
    <source>
        <strain evidence="3">237g6f4</strain>
        <tissue evidence="3">Blood</tissue>
    </source>
</reference>
<dbReference type="Gene3D" id="1.10.287.3160">
    <property type="match status" value="1"/>
</dbReference>
<organism evidence="3 4">
    <name type="scientific">Engystomops pustulosus</name>
    <name type="common">Tungara frog</name>
    <name type="synonym">Physalaemus pustulosus</name>
    <dbReference type="NCBI Taxonomy" id="76066"/>
    <lineage>
        <taxon>Eukaryota</taxon>
        <taxon>Metazoa</taxon>
        <taxon>Chordata</taxon>
        <taxon>Craniata</taxon>
        <taxon>Vertebrata</taxon>
        <taxon>Euteleostomi</taxon>
        <taxon>Amphibia</taxon>
        <taxon>Batrachia</taxon>
        <taxon>Anura</taxon>
        <taxon>Neobatrachia</taxon>
        <taxon>Hyloidea</taxon>
        <taxon>Leptodactylidae</taxon>
        <taxon>Leiuperinae</taxon>
        <taxon>Engystomops</taxon>
    </lineage>
</organism>
<dbReference type="Proteomes" id="UP000824782">
    <property type="component" value="Unassembled WGS sequence"/>
</dbReference>
<name>A0AAV6YLK8_ENGPU</name>
<evidence type="ECO:0000256" key="1">
    <source>
        <dbReference type="SAM" id="MobiDB-lite"/>
    </source>
</evidence>
<proteinExistence type="predicted"/>
<dbReference type="EMBL" id="WNYA01035492">
    <property type="protein sequence ID" value="KAG8536973.1"/>
    <property type="molecule type" value="Genomic_DNA"/>
</dbReference>
<evidence type="ECO:0000259" key="2">
    <source>
        <dbReference type="Pfam" id="PF11560"/>
    </source>
</evidence>
<feature type="compositionally biased region" description="Polar residues" evidence="1">
    <location>
        <begin position="165"/>
        <end position="176"/>
    </location>
</feature>
<dbReference type="InterPro" id="IPR021623">
    <property type="entry name" value="LAP2alpha_C"/>
</dbReference>
<feature type="region of interest" description="Disordered" evidence="1">
    <location>
        <begin position="119"/>
        <end position="176"/>
    </location>
</feature>
<feature type="domain" description="Lamina-associated polypeptide 2 alpha C-terminal" evidence="2">
    <location>
        <begin position="46"/>
        <end position="114"/>
    </location>
</feature>
<protein>
    <recommendedName>
        <fullName evidence="2">Lamina-associated polypeptide 2 alpha C-terminal domain-containing protein</fullName>
    </recommendedName>
</protein>
<gene>
    <name evidence="3" type="ORF">GDO81_025310</name>
</gene>